<protein>
    <submittedName>
        <fullName evidence="2">YIR protein</fullName>
    </submittedName>
</protein>
<dbReference type="Pfam" id="PF06022">
    <property type="entry name" value="Cir_Bir_Yir"/>
    <property type="match status" value="1"/>
</dbReference>
<organism evidence="2 5">
    <name type="scientific">Plasmodium yoelii</name>
    <dbReference type="NCBI Taxonomy" id="5861"/>
    <lineage>
        <taxon>Eukaryota</taxon>
        <taxon>Sar</taxon>
        <taxon>Alveolata</taxon>
        <taxon>Apicomplexa</taxon>
        <taxon>Aconoidasida</taxon>
        <taxon>Haemosporida</taxon>
        <taxon>Plasmodiidae</taxon>
        <taxon>Plasmodium</taxon>
        <taxon>Plasmodium (Vinckeia)</taxon>
    </lineage>
</organism>
<dbReference type="EMBL" id="LK934632">
    <property type="protein sequence ID" value="CDU16406.1"/>
    <property type="molecule type" value="Genomic_DNA"/>
</dbReference>
<dbReference type="GeneID" id="3830624"/>
<keyword evidence="1" id="KW-1133">Transmembrane helix</keyword>
<reference evidence="3" key="4">
    <citation type="submission" date="2019-05" db="EMBL/GenBank/DDBJ databases">
        <authorList>
            <consortium name="Pathogen Informatics"/>
        </authorList>
    </citation>
    <scope>NUCLEOTIDE SEQUENCE</scope>
    <source>
        <strain evidence="3">17X</strain>
    </source>
</reference>
<sequence length="316" mass="36466">MSISKVCGEFTTLWKFFPDELNESKEYNFNSRSFNNYCPKPGNCNNDIDKINAGCLWLFNAFFNKYGTSAINNTYKDDTVCIMIWLGYILNLKSHDGINTLNNFYSQHIQNNTKYTEDIFIGQAHKNYKGIIDAIKEYMDINISHMSRFYNLLKVLCNMNSAYTSSNSNDFSEYVKKFAEEYENLLNDNDNIDGSPYSKVLLVLSRYYNNLVNGRPFNDKISLPSLPTEKKKIEVIVEKSKETKAHDLSDGTDQSDIETRIQSDDTTLSESSLVNKLVIVLSILAVIPIFLGISYKYSLFGFRKRSQKQHLRKKLK</sequence>
<name>A0A077Y216_PLAYE</name>
<dbReference type="VEuPathDB" id="PlasmoDB:PY17X_0402500"/>
<dbReference type="OrthoDB" id="373153at2759"/>
<gene>
    <name evidence="3" type="ORF">PY17X_0402500</name>
    <name evidence="2" type="ORF">PYYM_0402700</name>
</gene>
<evidence type="ECO:0000313" key="5">
    <source>
        <dbReference type="Proteomes" id="UP000072904"/>
    </source>
</evidence>
<dbReference type="VEuPathDB" id="PlasmoDB:Py17XNL_000403853"/>
<dbReference type="RefSeq" id="XP_022811524.1">
    <property type="nucleotide sequence ID" value="XM_022955040.1"/>
</dbReference>
<reference evidence="4 5" key="1">
    <citation type="journal article" date="2014" name="BMC Biol.">
        <title>A comprehensive evaluation of rodent malaria parasite genomes and gene expression.</title>
        <authorList>
            <person name="Otto T.D."/>
            <person name="Bohme U."/>
            <person name="Jackson A.P."/>
            <person name="Hunt M."/>
            <person name="Franke-Fayard B."/>
            <person name="Hoeijmakers W.A."/>
            <person name="Religa A.A."/>
            <person name="Robertson L."/>
            <person name="Sanders M."/>
            <person name="Ogun S.A."/>
            <person name="Cunningham D."/>
            <person name="Erhart A."/>
            <person name="Billker O."/>
            <person name="Khan S.M."/>
            <person name="Stunnenberg H.G."/>
            <person name="Langhorne J."/>
            <person name="Holder A.A."/>
            <person name="Waters A.P."/>
            <person name="Newbold C.I."/>
            <person name="Pain A."/>
            <person name="Berriman M."/>
            <person name="Janse C.J."/>
        </authorList>
    </citation>
    <scope>NUCLEOTIDE SEQUENCE [LARGE SCALE GENOMIC DNA]</scope>
    <source>
        <strain evidence="3 4">17X</strain>
        <strain evidence="2 5">YM</strain>
    </source>
</reference>
<feature type="transmembrane region" description="Helical" evidence="1">
    <location>
        <begin position="277"/>
        <end position="295"/>
    </location>
</feature>
<keyword evidence="1" id="KW-0812">Transmembrane</keyword>
<dbReference type="Proteomes" id="UP000072904">
    <property type="component" value="Chromosome 4"/>
</dbReference>
<evidence type="ECO:0000256" key="1">
    <source>
        <dbReference type="SAM" id="Phobius"/>
    </source>
</evidence>
<dbReference type="VEuPathDB" id="PlasmoDB:PYYM_0402700"/>
<dbReference type="VEuPathDB" id="PlasmoDB:PY03400"/>
<evidence type="ECO:0000313" key="3">
    <source>
        <dbReference type="EMBL" id="VTZ73152.1"/>
    </source>
</evidence>
<proteinExistence type="predicted"/>
<reference evidence="3" key="2">
    <citation type="submission" date="2014-05" db="EMBL/GenBank/DDBJ databases">
        <authorList>
            <person name="Aslett M.A."/>
            <person name="De Silva N."/>
        </authorList>
    </citation>
    <scope>NUCLEOTIDE SEQUENCE</scope>
    <source>
        <strain evidence="3">17X</strain>
    </source>
</reference>
<keyword evidence="1" id="KW-0472">Membrane</keyword>
<dbReference type="Proteomes" id="UP000072874">
    <property type="component" value="Chromosome 4"/>
</dbReference>
<reference evidence="2" key="3">
    <citation type="submission" date="2014-05" db="EMBL/GenBank/DDBJ databases">
        <authorList>
            <person name="Aslett A.Martin."/>
            <person name="De Silva Nishadi"/>
        </authorList>
    </citation>
    <scope>NUCLEOTIDE SEQUENCE</scope>
    <source>
        <strain evidence="2">YM</strain>
    </source>
</reference>
<dbReference type="InterPro" id="IPR006477">
    <property type="entry name" value="Yir_bir_cir"/>
</dbReference>
<dbReference type="NCBIfam" id="TIGR01590">
    <property type="entry name" value="yir-bir-cir_Pla"/>
    <property type="match status" value="1"/>
</dbReference>
<evidence type="ECO:0000313" key="4">
    <source>
        <dbReference type="Proteomes" id="UP000072874"/>
    </source>
</evidence>
<dbReference type="EMBL" id="LM993658">
    <property type="protein sequence ID" value="VTZ73152.1"/>
    <property type="molecule type" value="Genomic_DNA"/>
</dbReference>
<accession>A0A077Y216</accession>
<dbReference type="KEGG" id="pyo:PY17X_0402500"/>
<dbReference type="AlphaFoldDB" id="A0A077Y216"/>
<evidence type="ECO:0000313" key="2">
    <source>
        <dbReference type="EMBL" id="CDU16406.1"/>
    </source>
</evidence>